<feature type="region of interest" description="Disordered" evidence="1">
    <location>
        <begin position="1874"/>
        <end position="1893"/>
    </location>
</feature>
<feature type="region of interest" description="Disordered" evidence="1">
    <location>
        <begin position="1904"/>
        <end position="1959"/>
    </location>
</feature>
<keyword evidence="2" id="KW-0732">Signal</keyword>
<evidence type="ECO:0000256" key="1">
    <source>
        <dbReference type="SAM" id="MobiDB-lite"/>
    </source>
</evidence>
<feature type="region of interest" description="Disordered" evidence="1">
    <location>
        <begin position="160"/>
        <end position="199"/>
    </location>
</feature>
<evidence type="ECO:0000256" key="2">
    <source>
        <dbReference type="SAM" id="SignalP"/>
    </source>
</evidence>
<feature type="signal peptide" evidence="2">
    <location>
        <begin position="1"/>
        <end position="24"/>
    </location>
</feature>
<reference evidence="4" key="1">
    <citation type="submission" date="2017-01" db="EMBL/GenBank/DDBJ databases">
        <title>Comparative genomics of anhydrobiosis in the tardigrade Hypsibius dujardini.</title>
        <authorList>
            <person name="Yoshida Y."/>
            <person name="Koutsovoulos G."/>
            <person name="Laetsch D."/>
            <person name="Stevens L."/>
            <person name="Kumar S."/>
            <person name="Horikawa D."/>
            <person name="Ishino K."/>
            <person name="Komine S."/>
            <person name="Tomita M."/>
            <person name="Blaxter M."/>
            <person name="Arakawa K."/>
        </authorList>
    </citation>
    <scope>NUCLEOTIDE SEQUENCE [LARGE SCALE GENOMIC DNA]</scope>
    <source>
        <strain evidence="4">Z151</strain>
    </source>
</reference>
<feature type="region of interest" description="Disordered" evidence="1">
    <location>
        <begin position="1173"/>
        <end position="1202"/>
    </location>
</feature>
<gene>
    <name evidence="3" type="ORF">BV898_01328</name>
</gene>
<organism evidence="3 4">
    <name type="scientific">Hypsibius exemplaris</name>
    <name type="common">Freshwater tardigrade</name>
    <dbReference type="NCBI Taxonomy" id="2072580"/>
    <lineage>
        <taxon>Eukaryota</taxon>
        <taxon>Metazoa</taxon>
        <taxon>Ecdysozoa</taxon>
        <taxon>Tardigrada</taxon>
        <taxon>Eutardigrada</taxon>
        <taxon>Parachela</taxon>
        <taxon>Hypsibioidea</taxon>
        <taxon>Hypsibiidae</taxon>
        <taxon>Hypsibius</taxon>
    </lineage>
</organism>
<feature type="region of interest" description="Disordered" evidence="1">
    <location>
        <begin position="1829"/>
        <end position="1857"/>
    </location>
</feature>
<feature type="compositionally biased region" description="Polar residues" evidence="1">
    <location>
        <begin position="1914"/>
        <end position="1924"/>
    </location>
</feature>
<proteinExistence type="predicted"/>
<dbReference type="Proteomes" id="UP000192578">
    <property type="component" value="Unassembled WGS sequence"/>
</dbReference>
<dbReference type="OrthoDB" id="10692944at2759"/>
<comment type="caution">
    <text evidence="3">The sequence shown here is derived from an EMBL/GenBank/DDBJ whole genome shotgun (WGS) entry which is preliminary data.</text>
</comment>
<feature type="region of interest" description="Disordered" evidence="1">
    <location>
        <begin position="1241"/>
        <end position="1266"/>
    </location>
</feature>
<sequence length="2179" mass="237012">MMVLHPFRAALWIIPLWAYRTVIGDHACLPEQQQLGEISAVLGFNRIGGTVLVPVGDDMFVCEVRAAGNDRSGIFCRHHDSKIVSYDQAEWQQIIALDSVITGLWVSNVQQTCYVAAVTKANLLIFSARKDPAISLLALDPVATSSNAYARAYPSLVIAPPPPQQSYRGPSIQLDHTDLTDNEEMPTQTPPPTPPPATSTTIGVTRLLKLDSIPVTEEQSAVTYVPGAKKIQILQPQEQTPYRGPPLYMDEEDVVDNDEVPTQTIPPVPVVISTTSQPVTIDRYLQLELLDLGEQRTTIVPGAKKIEIQQPRQQERYQSPSIYLGPADLEDNAEVPVQTPRLVSVVMSKPYGVDRYLQLDLLDVGEKGTTPGAKEIEIRPMSHYSSPALPLQQVILVPPQYNPPPILLPGIRYSNTSYNPSEYDEVAPPVAATPAAVMMVENYQLAPHPAAVPAYYPPQNSSLDGQSQVPLLPLILAQPEPYPTDNSNAAQYLSSGTPQVLFQAPNVHEVASPVAPYAPYFVQPSRLIPELDEDYAEFLMTRTTSPVPVESATYIDVPVAPVARLPDQELSHQTAPQVVAIANPIKSDASQIEEESEEELTPEVVATRGTVPAQDTMTPVETAYVVEQATVRPPGIHLTDEPIDRERDGDLAEDYADGREPAFVTSPTPEVYTGSEPPVVTETVDRVSYGDFDYEEVERPTTQQGSYPVQPPWTANETMRVNVPVSYIMPIPPQIDQFGFGVHHDDFDPTNMDFSEVPVAESGFSSYPPTAKSTSPSPVPAPPAIEQIGTTVLPVVRGVTGDADYEEIPMASWQHSQQVALPMSSPTWVFYNGSLPSAINALPDESQMIWSSIPPNGLNIPSQMADPSVPGIRASPEEAIEDDEADIESSFRPSQGSPISPNTNYSVGDRTMTLESVYGRPMVIVKTQPGENVTGPRVQVYLDETADVGQYLLNPVQFPAVLVQQIEHVEGSQSSLPFPLLGPVRSYNVHHRFVTTHRDSIPDQQQQSESPADLPPGSQSIGLNILDVPDEDYTEIQPGPPLPTVQPGTGPKNGTVQPAPGQFVSLSPSVEVSEALPSQPRVHYLDVNLNRDSIDLEDYSEVDIGKTSPPPTVPVAEFVPSSSSPIAPVPAIRYTNESGFDFHTEALDFAEYVNARQPLVELPLVPPESVLPESVRPNSPLPTVQPGTEPKNGTVQPAPGQFVSLSPSVEVNEALRSQPRVHYLDVTLNRDSIDLEDYSEVDVGKTSPPPTVPVAESVPSPTNPIASGPAIRYTNDSGFDFHTEALDFAEYVYARQPLVELPLVSSESVLPESVQPNFPLPTVQPGTEPKNGTVQPAPRQSVYLSPSVEVNEALPSQPRVHYLDVNLNRDSIDVEDYSEVDVGKTSVPPTVPVAESVPLPTNPMAPVPAIRYTNESGFDFHTEALDFAEYIYARQPFVELPLVPPESVLPESVLPESVRLNFPLPTVQPGTEPKNGTVQPAPSQSVYLSPSVEVNEALPSQPRVHYLDVNLNRDSIDLEDYSEVDIGKTSPPPTVPVAEFVPSSSSPIAPVPAIRYTNESGFDFHTEALDFAEYLHARQPSVELPLAPPKSVAQVEPASASMNLPLAPLGGSPSAPFPGIHYTNDSISRTHGHDADYDEALPVRPVSTPPSSPPVIQTVLPPAQPVVAPPSPPLPRLRHTNITAGDRDHYLSEDYSEMQYPPPVANNLASVTQQEPSPTTPAPPHEIAQGINNYDDRIPIAATTYPFIPVTYPPPTPVVYVQSQPGARRIEIRPAAVEMSVAPSRGYRWRKPPTTPSKADEGLHGPLSPPVTAPVPEWVNRFGQRVPAPIQPKQEPAQSLPTPPALSSPQQKPPTRRNRFGQKIKVSLPEAAPSLPSFGLAPPQLPSDPSQQNTLMGYQLKFTGDLGQPRRNRFGQTVRPSSPNDLHLLRRDAGTKQGWIPMTAPEPPSSVPQLDRRQPTVNSPPAGITYGQMPYPIAQTDKTPPSPRNEKWNQNEYYSGQPEPPAAQTVPPSLTDPVTEAPTGSLISSLLVNKTWSETASPIVHNICQPGVVLEDRTITEFVDCEESDISELVITITPKNGSGSFHYEIVPEGDTPDAGKFSIDESNGEIYASATFSSKVDSWDADSLGPDLVYEVKVRVSDELCDQSDEAFMSIAFRCKDRSSPTEALAVKRPISRR</sequence>
<dbReference type="EMBL" id="MTYJ01000005">
    <property type="protein sequence ID" value="OQV24735.1"/>
    <property type="molecule type" value="Genomic_DNA"/>
</dbReference>
<feature type="region of interest" description="Disordered" evidence="1">
    <location>
        <begin position="1786"/>
        <end position="1809"/>
    </location>
</feature>
<evidence type="ECO:0000313" key="3">
    <source>
        <dbReference type="EMBL" id="OQV24735.1"/>
    </source>
</evidence>
<protein>
    <submittedName>
        <fullName evidence="3">Uncharacterized protein</fullName>
    </submittedName>
</protein>
<accession>A0A1W0XB36</accession>
<feature type="compositionally biased region" description="Polar residues" evidence="1">
    <location>
        <begin position="1181"/>
        <end position="1195"/>
    </location>
</feature>
<keyword evidence="4" id="KW-1185">Reference proteome</keyword>
<name>A0A1W0XB36_HYPEX</name>
<feature type="region of interest" description="Disordered" evidence="1">
    <location>
        <begin position="998"/>
        <end position="1063"/>
    </location>
</feature>
<feature type="chain" id="PRO_5012867932" evidence="2">
    <location>
        <begin position="25"/>
        <end position="2179"/>
    </location>
</feature>
<feature type="compositionally biased region" description="Pro residues" evidence="1">
    <location>
        <begin position="188"/>
        <end position="197"/>
    </location>
</feature>
<feature type="region of interest" description="Disordered" evidence="1">
    <location>
        <begin position="1981"/>
        <end position="2019"/>
    </location>
</feature>
<evidence type="ECO:0000313" key="4">
    <source>
        <dbReference type="Proteomes" id="UP000192578"/>
    </source>
</evidence>
<dbReference type="CDD" id="cd11304">
    <property type="entry name" value="Cadherin_repeat"/>
    <property type="match status" value="1"/>
</dbReference>